<gene>
    <name evidence="1" type="ORF">UPYG_G00083120</name>
</gene>
<proteinExistence type="predicted"/>
<evidence type="ECO:0000313" key="1">
    <source>
        <dbReference type="EMBL" id="KAL1007181.1"/>
    </source>
</evidence>
<protein>
    <submittedName>
        <fullName evidence="1">Uncharacterized protein</fullName>
    </submittedName>
</protein>
<evidence type="ECO:0000313" key="2">
    <source>
        <dbReference type="Proteomes" id="UP001557470"/>
    </source>
</evidence>
<keyword evidence="2" id="KW-1185">Reference proteome</keyword>
<organism evidence="1 2">
    <name type="scientific">Umbra pygmaea</name>
    <name type="common">Eastern mudminnow</name>
    <dbReference type="NCBI Taxonomy" id="75934"/>
    <lineage>
        <taxon>Eukaryota</taxon>
        <taxon>Metazoa</taxon>
        <taxon>Chordata</taxon>
        <taxon>Craniata</taxon>
        <taxon>Vertebrata</taxon>
        <taxon>Euteleostomi</taxon>
        <taxon>Actinopterygii</taxon>
        <taxon>Neopterygii</taxon>
        <taxon>Teleostei</taxon>
        <taxon>Protacanthopterygii</taxon>
        <taxon>Esociformes</taxon>
        <taxon>Umbridae</taxon>
        <taxon>Umbra</taxon>
    </lineage>
</organism>
<name>A0ABD0XYK6_UMBPY</name>
<accession>A0ABD0XYK6</accession>
<dbReference type="AlphaFoldDB" id="A0ABD0XYK6"/>
<sequence>MLRRRHKSGPQRGGIIQAEDTATTWCCAFKEPSSSSILRVTAEQQSEWRWQEPEPHHKPWHQPSFIRQSARTLQDWSCFWKTISEGC</sequence>
<dbReference type="EMBL" id="JAGEUA010000002">
    <property type="protein sequence ID" value="KAL1007181.1"/>
    <property type="molecule type" value="Genomic_DNA"/>
</dbReference>
<dbReference type="Proteomes" id="UP001557470">
    <property type="component" value="Unassembled WGS sequence"/>
</dbReference>
<comment type="caution">
    <text evidence="1">The sequence shown here is derived from an EMBL/GenBank/DDBJ whole genome shotgun (WGS) entry which is preliminary data.</text>
</comment>
<reference evidence="1 2" key="1">
    <citation type="submission" date="2024-06" db="EMBL/GenBank/DDBJ databases">
        <authorList>
            <person name="Pan Q."/>
            <person name="Wen M."/>
            <person name="Jouanno E."/>
            <person name="Zahm M."/>
            <person name="Klopp C."/>
            <person name="Cabau C."/>
            <person name="Louis A."/>
            <person name="Berthelot C."/>
            <person name="Parey E."/>
            <person name="Roest Crollius H."/>
            <person name="Montfort J."/>
            <person name="Robinson-Rechavi M."/>
            <person name="Bouchez O."/>
            <person name="Lampietro C."/>
            <person name="Lopez Roques C."/>
            <person name="Donnadieu C."/>
            <person name="Postlethwait J."/>
            <person name="Bobe J."/>
            <person name="Verreycken H."/>
            <person name="Guiguen Y."/>
        </authorList>
    </citation>
    <scope>NUCLEOTIDE SEQUENCE [LARGE SCALE GENOMIC DNA]</scope>
    <source>
        <strain evidence="1">Up_M1</strain>
        <tissue evidence="1">Testis</tissue>
    </source>
</reference>